<protein>
    <submittedName>
        <fullName evidence="2">Uncharacterized protein</fullName>
    </submittedName>
</protein>
<keyword evidence="2" id="KW-0934">Plastid</keyword>
<name>A0A451FMG1_9STRA</name>
<dbReference type="RefSeq" id="YP_009550660.1">
    <property type="nucleotide sequence ID" value="NC_040296.1"/>
</dbReference>
<geneLocation type="plastid" evidence="2"/>
<dbReference type="EMBL" id="MK281454">
    <property type="protein sequence ID" value="QAA11591.1"/>
    <property type="molecule type" value="Genomic_DNA"/>
</dbReference>
<evidence type="ECO:0000256" key="1">
    <source>
        <dbReference type="SAM" id="Phobius"/>
    </source>
</evidence>
<dbReference type="GeneID" id="38947693"/>
<feature type="transmembrane region" description="Helical" evidence="1">
    <location>
        <begin position="159"/>
        <end position="182"/>
    </location>
</feature>
<keyword evidence="1" id="KW-0472">Membrane</keyword>
<gene>
    <name evidence="2" type="primary">ycf19</name>
</gene>
<feature type="transmembrane region" description="Helical" evidence="1">
    <location>
        <begin position="102"/>
        <end position="123"/>
    </location>
</feature>
<reference evidence="2" key="1">
    <citation type="journal article" date="2019" name="Genome Biol. Evol.">
        <title>Plastid Genomes and Proteins Illuminate the Evolution of Eustigmatophyte Algae and Their Bacterial Endosymbionts.</title>
        <authorList>
            <person name="Sevcikova T."/>
            <person name="Yurchenko T."/>
            <person name="Fawley K.P."/>
            <person name="Amaral R."/>
            <person name="Strnad H."/>
            <person name="Santos L.M."/>
            <person name="Fawley M.W."/>
            <person name="Elias M."/>
        </authorList>
    </citation>
    <scope>NUCLEOTIDE SEQUENCE</scope>
</reference>
<keyword evidence="1" id="KW-0812">Transmembrane</keyword>
<evidence type="ECO:0000313" key="2">
    <source>
        <dbReference type="EMBL" id="QAA11591.1"/>
    </source>
</evidence>
<accession>A0A451FMG1</accession>
<sequence>MEVLILSMESNLLFSDEQAFSKHVRLIRLLSNNKNRLKSTKTITRLKLMQKKLLLTIYKKLLKLSLISNINSNFIALYCLLKRYFFVSFPWIIGSFLSIRNLAFFIYHFLVLYQAIFLLKMILDWFPIKNWDTASPFKRFLRRVTIDWTKQFEQYLPSFFAWIIVINIAPILLSITEGFYIANDFARFPVSYQFDELMEYVLELNFPTLN</sequence>
<proteinExistence type="predicted"/>
<organism evidence="2">
    <name type="scientific">Eustigmatophyceae sp. Chic 10/23 P-6w</name>
    <dbReference type="NCBI Taxonomy" id="1446905"/>
    <lineage>
        <taxon>Eukaryota</taxon>
        <taxon>Sar</taxon>
        <taxon>Stramenopiles</taxon>
        <taxon>Ochrophyta</taxon>
        <taxon>Eustigmatophyceae</taxon>
    </lineage>
</organism>
<keyword evidence="1" id="KW-1133">Transmembrane helix</keyword>
<dbReference type="AlphaFoldDB" id="A0A451FMG1"/>